<organism evidence="1 2">
    <name type="scientific">Phakopsora pachyrhizi</name>
    <name type="common">Asian soybean rust disease fungus</name>
    <dbReference type="NCBI Taxonomy" id="170000"/>
    <lineage>
        <taxon>Eukaryota</taxon>
        <taxon>Fungi</taxon>
        <taxon>Dikarya</taxon>
        <taxon>Basidiomycota</taxon>
        <taxon>Pucciniomycotina</taxon>
        <taxon>Pucciniomycetes</taxon>
        <taxon>Pucciniales</taxon>
        <taxon>Phakopsoraceae</taxon>
        <taxon>Phakopsora</taxon>
    </lineage>
</organism>
<keyword evidence="2" id="KW-1185">Reference proteome</keyword>
<evidence type="ECO:0000313" key="2">
    <source>
        <dbReference type="Proteomes" id="UP001153365"/>
    </source>
</evidence>
<gene>
    <name evidence="1" type="ORF">PPACK8108_LOCUS12736</name>
</gene>
<dbReference type="EMBL" id="CALTRL010003105">
    <property type="protein sequence ID" value="CAH7677568.1"/>
    <property type="molecule type" value="Genomic_DNA"/>
</dbReference>
<protein>
    <submittedName>
        <fullName evidence="1">Uncharacterized protein</fullName>
    </submittedName>
</protein>
<comment type="caution">
    <text evidence="1">The sequence shown here is derived from an EMBL/GenBank/DDBJ whole genome shotgun (WGS) entry which is preliminary data.</text>
</comment>
<sequence>MVSRSVDILVSEFCSRSSLDDYLSRGSLTHSSGLVQSNAFWSFRSNEDPIVQLVYPSGVIKRLLLVVPSNEEDDYRPIEDLMDFGA</sequence>
<reference evidence="1" key="1">
    <citation type="submission" date="2022-06" db="EMBL/GenBank/DDBJ databases">
        <authorList>
            <consortium name="SYNGENTA / RWTH Aachen University"/>
        </authorList>
    </citation>
    <scope>NUCLEOTIDE SEQUENCE</scope>
</reference>
<dbReference type="AlphaFoldDB" id="A0AAV0B4U3"/>
<name>A0AAV0B4U3_PHAPC</name>
<accession>A0AAV0B4U3</accession>
<dbReference type="Proteomes" id="UP001153365">
    <property type="component" value="Unassembled WGS sequence"/>
</dbReference>
<evidence type="ECO:0000313" key="1">
    <source>
        <dbReference type="EMBL" id="CAH7677568.1"/>
    </source>
</evidence>
<proteinExistence type="predicted"/>